<dbReference type="FunFam" id="1.20.58.1180:FF:000001">
    <property type="entry name" value="Mitochondrial large ribosomal subunit YmL35"/>
    <property type="match status" value="1"/>
</dbReference>
<dbReference type="Pfam" id="PF01161">
    <property type="entry name" value="PBP"/>
    <property type="match status" value="1"/>
</dbReference>
<gene>
    <name evidence="7" type="ORF">EJ04DRAFT_467516</name>
</gene>
<evidence type="ECO:0000256" key="5">
    <source>
        <dbReference type="ARBA" id="ARBA00039444"/>
    </source>
</evidence>
<evidence type="ECO:0000256" key="1">
    <source>
        <dbReference type="ARBA" id="ARBA00004173"/>
    </source>
</evidence>
<dbReference type="Gene3D" id="1.20.58.1180">
    <property type="match status" value="1"/>
</dbReference>
<comment type="subcellular location">
    <subcellularLocation>
        <location evidence="1">Mitochondrion</location>
    </subcellularLocation>
</comment>
<comment type="caution">
    <text evidence="7">The sequence shown here is derived from an EMBL/GenBank/DDBJ whole genome shotgun (WGS) entry which is preliminary data.</text>
</comment>
<comment type="similarity">
    <text evidence="4">Belongs to the phosphatidylethanolamine-binding protein family. Mitochondrion-specific ribosomal protein mL38 subfamily.</text>
</comment>
<evidence type="ECO:0000313" key="8">
    <source>
        <dbReference type="Proteomes" id="UP000799444"/>
    </source>
</evidence>
<dbReference type="InterPro" id="IPR008914">
    <property type="entry name" value="PEBP"/>
</dbReference>
<dbReference type="FunFam" id="3.90.280.10:FF:000004">
    <property type="entry name" value="Mitochondrial large ribosomal subunit YmL35"/>
    <property type="match status" value="1"/>
</dbReference>
<dbReference type="Gene3D" id="3.90.280.10">
    <property type="entry name" value="PEBP-like"/>
    <property type="match status" value="1"/>
</dbReference>
<dbReference type="InterPro" id="IPR036610">
    <property type="entry name" value="PEBP-like_sf"/>
</dbReference>
<evidence type="ECO:0000256" key="4">
    <source>
        <dbReference type="ARBA" id="ARBA00038016"/>
    </source>
</evidence>
<proteinExistence type="inferred from homology"/>
<dbReference type="InterPro" id="IPR035810">
    <property type="entry name" value="PEBP_euk"/>
</dbReference>
<organism evidence="7 8">
    <name type="scientific">Polyplosphaeria fusca</name>
    <dbReference type="NCBI Taxonomy" id="682080"/>
    <lineage>
        <taxon>Eukaryota</taxon>
        <taxon>Fungi</taxon>
        <taxon>Dikarya</taxon>
        <taxon>Ascomycota</taxon>
        <taxon>Pezizomycotina</taxon>
        <taxon>Dothideomycetes</taxon>
        <taxon>Pleosporomycetidae</taxon>
        <taxon>Pleosporales</taxon>
        <taxon>Tetraplosphaeriaceae</taxon>
        <taxon>Polyplosphaeria</taxon>
    </lineage>
</organism>
<dbReference type="AlphaFoldDB" id="A0A9P4QYR9"/>
<dbReference type="Proteomes" id="UP000799444">
    <property type="component" value="Unassembled WGS sequence"/>
</dbReference>
<comment type="function">
    <text evidence="3">Component of the mitochondrial ribosome (mitoribosome), a dedicated translation machinery responsible for the synthesis of mitochondrial genome-encoded proteins, including at least some of the essential transmembrane subunits of the mitochondrial respiratory chain. The mitoribosomes are attached to the mitochondrial inner membrane and translation products are cotranslationally integrated into the membrane.</text>
</comment>
<evidence type="ECO:0000313" key="7">
    <source>
        <dbReference type="EMBL" id="KAF2733945.1"/>
    </source>
</evidence>
<keyword evidence="8" id="KW-1185">Reference proteome</keyword>
<evidence type="ECO:0000256" key="2">
    <source>
        <dbReference type="ARBA" id="ARBA00023128"/>
    </source>
</evidence>
<dbReference type="CDD" id="cd00866">
    <property type="entry name" value="PEBP_euk"/>
    <property type="match status" value="1"/>
</dbReference>
<protein>
    <recommendedName>
        <fullName evidence="5">Large ribosomal subunit protein mL38</fullName>
    </recommendedName>
</protein>
<dbReference type="PANTHER" id="PTHR11362">
    <property type="entry name" value="PHOSPHATIDYLETHANOLAMINE-BINDING PROTEIN"/>
    <property type="match status" value="1"/>
</dbReference>
<dbReference type="GO" id="GO:0005739">
    <property type="term" value="C:mitochondrion"/>
    <property type="evidence" value="ECO:0007669"/>
    <property type="project" value="UniProtKB-SubCell"/>
</dbReference>
<evidence type="ECO:0000256" key="3">
    <source>
        <dbReference type="ARBA" id="ARBA00037226"/>
    </source>
</evidence>
<dbReference type="PANTHER" id="PTHR11362:SF82">
    <property type="entry name" value="PHOSPHATIDYLETHANOLAMINE-BINDING PROTEIN 4"/>
    <property type="match status" value="1"/>
</dbReference>
<dbReference type="SUPFAM" id="SSF49777">
    <property type="entry name" value="PEBP-like"/>
    <property type="match status" value="1"/>
</dbReference>
<name>A0A9P4QYR9_9PLEO</name>
<feature type="region of interest" description="Disordered" evidence="6">
    <location>
        <begin position="41"/>
        <end position="61"/>
    </location>
</feature>
<keyword evidence="2" id="KW-0496">Mitochondrion</keyword>
<sequence length="449" mass="51590">MASVTPSLRQFTSCLRCVRPAANGLNGTSVRLISSSAAAREELQSQPVQASQPPPPPSIAKATEIPEYMQKWGTLDPSLVDMKRDERRLIRRDHVLPIGSRRRRATLRRSAVRQTNEYPFEQLPYQCFQEARKILLEDRQEKIKQIETQTLRLRNLLAQDPVLSGGERAKEARIRSMRNYINELVILADINDPIVKKKFEDGQGDMNKPIYRYLADKKWRQQKRLIQLQRLTQMNVIPDLLPALDPTVDIDLAFSRKKVEPGEIVDSSVSENMPRLNVQSFEPGQKLVTVVVVDADVPAPEKDGFSYRCHLLASNIPISPTETSIPFHKIKHQDKKDPSTKKIALPWYSPWAHRGAPYHRLAIFVLEQKDAKTLNPKELTLEKRSGFILRSFIDRHNLKPIGATLFRTKWDESMAGVMQRAGLGKEVDIEFKRKKPEPLPYKKRTERMR</sequence>
<dbReference type="EMBL" id="ML996154">
    <property type="protein sequence ID" value="KAF2733945.1"/>
    <property type="molecule type" value="Genomic_DNA"/>
</dbReference>
<evidence type="ECO:0000256" key="6">
    <source>
        <dbReference type="SAM" id="MobiDB-lite"/>
    </source>
</evidence>
<dbReference type="OrthoDB" id="2153661at2759"/>
<accession>A0A9P4QYR9</accession>
<reference evidence="7" key="1">
    <citation type="journal article" date="2020" name="Stud. Mycol.">
        <title>101 Dothideomycetes genomes: a test case for predicting lifestyles and emergence of pathogens.</title>
        <authorList>
            <person name="Haridas S."/>
            <person name="Albert R."/>
            <person name="Binder M."/>
            <person name="Bloem J."/>
            <person name="Labutti K."/>
            <person name="Salamov A."/>
            <person name="Andreopoulos B."/>
            <person name="Baker S."/>
            <person name="Barry K."/>
            <person name="Bills G."/>
            <person name="Bluhm B."/>
            <person name="Cannon C."/>
            <person name="Castanera R."/>
            <person name="Culley D."/>
            <person name="Daum C."/>
            <person name="Ezra D."/>
            <person name="Gonzalez J."/>
            <person name="Henrissat B."/>
            <person name="Kuo A."/>
            <person name="Liang C."/>
            <person name="Lipzen A."/>
            <person name="Lutzoni F."/>
            <person name="Magnuson J."/>
            <person name="Mondo S."/>
            <person name="Nolan M."/>
            <person name="Ohm R."/>
            <person name="Pangilinan J."/>
            <person name="Park H.-J."/>
            <person name="Ramirez L."/>
            <person name="Alfaro M."/>
            <person name="Sun H."/>
            <person name="Tritt A."/>
            <person name="Yoshinaga Y."/>
            <person name="Zwiers L.-H."/>
            <person name="Turgeon B."/>
            <person name="Goodwin S."/>
            <person name="Spatafora J."/>
            <person name="Crous P."/>
            <person name="Grigoriev I."/>
        </authorList>
    </citation>
    <scope>NUCLEOTIDE SEQUENCE</scope>
    <source>
        <strain evidence="7">CBS 125425</strain>
    </source>
</reference>